<dbReference type="Pfam" id="PF00512">
    <property type="entry name" value="HisKA"/>
    <property type="match status" value="1"/>
</dbReference>
<dbReference type="SUPFAM" id="SSF55785">
    <property type="entry name" value="PYP-like sensor domain (PAS domain)"/>
    <property type="match status" value="2"/>
</dbReference>
<feature type="domain" description="PAS" evidence="7">
    <location>
        <begin position="847"/>
        <end position="917"/>
    </location>
</feature>
<dbReference type="InterPro" id="IPR000014">
    <property type="entry name" value="PAS"/>
</dbReference>
<gene>
    <name evidence="8" type="ORF">SAMN05444169_0867</name>
</gene>
<name>A0A1M5HJT7_9BRAD</name>
<dbReference type="Gene3D" id="1.10.287.130">
    <property type="match status" value="1"/>
</dbReference>
<dbReference type="AlphaFoldDB" id="A0A1M5HJT7"/>
<dbReference type="EC" id="2.7.13.3" evidence="2"/>
<evidence type="ECO:0000256" key="3">
    <source>
        <dbReference type="ARBA" id="ARBA00022679"/>
    </source>
</evidence>
<dbReference type="InterPro" id="IPR036097">
    <property type="entry name" value="HisK_dim/P_sf"/>
</dbReference>
<sequence>MNNSEFQLRGIGDPRLAVHATSALPAWLWSVDGTRVLWANPVGAKVFGAANATALAKKLFGPADAHRRQVAQLAGRLPLNCAMRLERLRGFGASLGRLVTCGCARLEFADGGHGVLVAAAEPNGRAMPLAERLRRLVDGIDSPVAAFARDGLFIGASDAGRPLLGFRNLSEAGLDEARSNALRHGRVETPIGIGHMVLWRVGSGADVGLVALLAPGATAAAHHRHVAPAMPQTALAEPAAEPVAPVVEQPMPDDEQPATSGEAPAVFALVDEFADELPAETVEAAAAEPASELVAPAAELPIPDYEQPANSGEAPAEFVLVDEFVDEPSMETVETAADEPATEPFAPPAEQPMPGYEQPADSGEAPAEFALIEGASAQPAEPEQPADEPAAENEPPENESCSREPSPYVEAVADEPTPPHTRAPSWLDEPAPESRRHPLRFLWQMDAEGRFSLGSDEFTGLIGPRTAAGFGRLWREIAESFALDPEGRLLKAVATRDTWSGITLNWPADGGGRLPVELSGLPVYDGSQKFAGYRGFGVCRDLDGLTRLAALRRFELLSARTPPQTDPADIVQAELTKDSAANLPSVPDTQNAGRAELPAPDADQTSPQNDLDTHLETPVEIPKNVLPFRPLGEPKPGEAKSPGLTPVENSAFNELARQLSARLESEHGAASAATATSAEPAAAAIELPLATQPVSEQAGWLVQPEPPPRGEARRDRALLDLLPVGVLIYRLDRLVYANSAFLTRMGYVNLHALEDAGGLDALYVEPGVSNASSTSDTGTPVTISAPDASTGHIPSSAIDARLYTISWDDDQALALIFSGTGMESADVAAAISEAPPAPEPSPVGHANAEELGAILDTTADGIVMFDAEGNLNSCNRSAEALFGYDGDEFVRRNLVELFAPESQRVVMDYLESIKGAGVASLLEHGRDVLGRASRGGIIRLAMTIGRTRHDGPNFFAVFRDLSETRKSESELQQARRLADRAANAKADLLARISHEVRTPLNAIIGFAEVMIGERFGALGNERYVEYMKDIRASGERVIAIINDLTDLSRIETGKLDLTFANQNLNDLVEQCVAVMQPQANRERIIIRTSLAHALPAVLADASALRQITLNLIGNSIHLANAGGQVIVSTALSDFGDVVLRVRDTGQGLNDNEVAAAMEPFRTQAPADQAAESSGVSLSLTKALVEANRAQFHLKTGARSGTLVEVVFSQAMAKT</sequence>
<evidence type="ECO:0000259" key="6">
    <source>
        <dbReference type="PROSITE" id="PS50109"/>
    </source>
</evidence>
<protein>
    <recommendedName>
        <fullName evidence="2">histidine kinase</fullName>
        <ecNumber evidence="2">2.7.13.3</ecNumber>
    </recommendedName>
</protein>
<evidence type="ECO:0000313" key="9">
    <source>
        <dbReference type="Proteomes" id="UP000190675"/>
    </source>
</evidence>
<dbReference type="GO" id="GO:0005886">
    <property type="term" value="C:plasma membrane"/>
    <property type="evidence" value="ECO:0007669"/>
    <property type="project" value="TreeGrafter"/>
</dbReference>
<dbReference type="GO" id="GO:0006355">
    <property type="term" value="P:regulation of DNA-templated transcription"/>
    <property type="evidence" value="ECO:0007669"/>
    <property type="project" value="InterPro"/>
</dbReference>
<reference evidence="8 9" key="1">
    <citation type="submission" date="2016-11" db="EMBL/GenBank/DDBJ databases">
        <authorList>
            <person name="Jaros S."/>
            <person name="Januszkiewicz K."/>
            <person name="Wedrychowicz H."/>
        </authorList>
    </citation>
    <scope>NUCLEOTIDE SEQUENCE [LARGE SCALE GENOMIC DNA]</scope>
    <source>
        <strain evidence="8 9">GAS242</strain>
    </source>
</reference>
<dbReference type="EMBL" id="LT670818">
    <property type="protein sequence ID" value="SHG16197.1"/>
    <property type="molecule type" value="Genomic_DNA"/>
</dbReference>
<dbReference type="InterPro" id="IPR005467">
    <property type="entry name" value="His_kinase_dom"/>
</dbReference>
<dbReference type="SMART" id="SM00387">
    <property type="entry name" value="HATPase_c"/>
    <property type="match status" value="1"/>
</dbReference>
<dbReference type="SMART" id="SM00388">
    <property type="entry name" value="HisKA"/>
    <property type="match status" value="1"/>
</dbReference>
<evidence type="ECO:0000259" key="7">
    <source>
        <dbReference type="PROSITE" id="PS50112"/>
    </source>
</evidence>
<dbReference type="GO" id="GO:0000155">
    <property type="term" value="F:phosphorelay sensor kinase activity"/>
    <property type="evidence" value="ECO:0007669"/>
    <property type="project" value="InterPro"/>
</dbReference>
<dbReference type="Gene3D" id="3.30.565.10">
    <property type="entry name" value="Histidine kinase-like ATPase, C-terminal domain"/>
    <property type="match status" value="1"/>
</dbReference>
<dbReference type="PROSITE" id="PS50112">
    <property type="entry name" value="PAS"/>
    <property type="match status" value="1"/>
</dbReference>
<accession>A0A1M5HJT7</accession>
<dbReference type="CDD" id="cd00082">
    <property type="entry name" value="HisKA"/>
    <property type="match status" value="1"/>
</dbReference>
<dbReference type="Pfam" id="PF02518">
    <property type="entry name" value="HATPase_c"/>
    <property type="match status" value="1"/>
</dbReference>
<dbReference type="CDD" id="cd00130">
    <property type="entry name" value="PAS"/>
    <property type="match status" value="1"/>
</dbReference>
<dbReference type="SMART" id="SM00091">
    <property type="entry name" value="PAS"/>
    <property type="match status" value="2"/>
</dbReference>
<dbReference type="InterPro" id="IPR013767">
    <property type="entry name" value="PAS_fold"/>
</dbReference>
<evidence type="ECO:0000313" key="8">
    <source>
        <dbReference type="EMBL" id="SHG16197.1"/>
    </source>
</evidence>
<feature type="region of interest" description="Disordered" evidence="5">
    <location>
        <begin position="579"/>
        <end position="647"/>
    </location>
</feature>
<keyword evidence="3" id="KW-0808">Transferase</keyword>
<feature type="region of interest" description="Disordered" evidence="5">
    <location>
        <begin position="376"/>
        <end position="431"/>
    </location>
</feature>
<dbReference type="PANTHER" id="PTHR43047">
    <property type="entry name" value="TWO-COMPONENT HISTIDINE PROTEIN KINASE"/>
    <property type="match status" value="1"/>
</dbReference>
<evidence type="ECO:0000256" key="2">
    <source>
        <dbReference type="ARBA" id="ARBA00012438"/>
    </source>
</evidence>
<dbReference type="Proteomes" id="UP000190675">
    <property type="component" value="Chromosome I"/>
</dbReference>
<dbReference type="Pfam" id="PF00989">
    <property type="entry name" value="PAS"/>
    <property type="match status" value="1"/>
</dbReference>
<dbReference type="PANTHER" id="PTHR43047:SF72">
    <property type="entry name" value="OSMOSENSING HISTIDINE PROTEIN KINASE SLN1"/>
    <property type="match status" value="1"/>
</dbReference>
<dbReference type="OrthoDB" id="9801651at2"/>
<proteinExistence type="predicted"/>
<keyword evidence="4 8" id="KW-0418">Kinase</keyword>
<dbReference type="InterPro" id="IPR035965">
    <property type="entry name" value="PAS-like_dom_sf"/>
</dbReference>
<dbReference type="InterPro" id="IPR003594">
    <property type="entry name" value="HATPase_dom"/>
</dbReference>
<dbReference type="InterPro" id="IPR003661">
    <property type="entry name" value="HisK_dim/P_dom"/>
</dbReference>
<dbReference type="NCBIfam" id="TIGR00229">
    <property type="entry name" value="sensory_box"/>
    <property type="match status" value="1"/>
</dbReference>
<feature type="region of interest" description="Disordered" evidence="5">
    <location>
        <begin position="330"/>
        <end position="363"/>
    </location>
</feature>
<organism evidence="8 9">
    <name type="scientific">Bradyrhizobium erythrophlei</name>
    <dbReference type="NCBI Taxonomy" id="1437360"/>
    <lineage>
        <taxon>Bacteria</taxon>
        <taxon>Pseudomonadati</taxon>
        <taxon>Pseudomonadota</taxon>
        <taxon>Alphaproteobacteria</taxon>
        <taxon>Hyphomicrobiales</taxon>
        <taxon>Nitrobacteraceae</taxon>
        <taxon>Bradyrhizobium</taxon>
    </lineage>
</organism>
<dbReference type="SUPFAM" id="SSF55874">
    <property type="entry name" value="ATPase domain of HSP90 chaperone/DNA topoisomerase II/histidine kinase"/>
    <property type="match status" value="1"/>
</dbReference>
<dbReference type="RefSeq" id="WP_079564864.1">
    <property type="nucleotide sequence ID" value="NZ_LT670818.1"/>
</dbReference>
<feature type="compositionally biased region" description="Acidic residues" evidence="5">
    <location>
        <begin position="384"/>
        <end position="397"/>
    </location>
</feature>
<dbReference type="GO" id="GO:0009927">
    <property type="term" value="F:histidine phosphotransfer kinase activity"/>
    <property type="evidence" value="ECO:0007669"/>
    <property type="project" value="TreeGrafter"/>
</dbReference>
<comment type="catalytic activity">
    <reaction evidence="1">
        <text>ATP + protein L-histidine = ADP + protein N-phospho-L-histidine.</text>
        <dbReference type="EC" id="2.7.13.3"/>
    </reaction>
</comment>
<dbReference type="Gene3D" id="3.30.450.20">
    <property type="entry name" value="PAS domain"/>
    <property type="match status" value="1"/>
</dbReference>
<evidence type="ECO:0000256" key="4">
    <source>
        <dbReference type="ARBA" id="ARBA00022777"/>
    </source>
</evidence>
<evidence type="ECO:0000256" key="5">
    <source>
        <dbReference type="SAM" id="MobiDB-lite"/>
    </source>
</evidence>
<dbReference type="PROSITE" id="PS50109">
    <property type="entry name" value="HIS_KIN"/>
    <property type="match status" value="1"/>
</dbReference>
<evidence type="ECO:0000256" key="1">
    <source>
        <dbReference type="ARBA" id="ARBA00000085"/>
    </source>
</evidence>
<feature type="domain" description="Histidine kinase" evidence="6">
    <location>
        <begin position="991"/>
        <end position="1211"/>
    </location>
</feature>
<dbReference type="InterPro" id="IPR036890">
    <property type="entry name" value="HATPase_C_sf"/>
</dbReference>
<dbReference type="SUPFAM" id="SSF47384">
    <property type="entry name" value="Homodimeric domain of signal transducing histidine kinase"/>
    <property type="match status" value="1"/>
</dbReference>
<dbReference type="Pfam" id="PF13188">
    <property type="entry name" value="PAS_8"/>
    <property type="match status" value="1"/>
</dbReference>